<dbReference type="EC" id="4.1.1.111" evidence="4"/>
<dbReference type="PANTHER" id="PTHR43413">
    <property type="entry name" value="TRANSCRIPTIONAL REGULATOR, ASNC FAMILY"/>
    <property type="match status" value="1"/>
</dbReference>
<comment type="similarity">
    <text evidence="3">Belongs to the Ahb/Nir family.</text>
</comment>
<sequence>MDNCFDETDGDILRLIQEGFPLTGRPFKEVADKLKTHPRLDESEVMRRVAALKEKGVIRRIGAVIDGRAFGIVTTLLGAKVPAESVDLFADVVNSYSRVTHNYLRDEDRNIWFTIWGKSGEEIEKTIDEIKVKTGVTDILSFPSRKTYKIRAVFDIPNRL</sequence>
<evidence type="ECO:0000256" key="4">
    <source>
        <dbReference type="ARBA" id="ARBA00023471"/>
    </source>
</evidence>
<evidence type="ECO:0000256" key="2">
    <source>
        <dbReference type="ARBA" id="ARBA00023444"/>
    </source>
</evidence>
<comment type="catalytic activity">
    <reaction evidence="5">
        <text>siroheme + 2 H(+) = 12,18-didecarboxysiroheme + 2 CO2</text>
        <dbReference type="Rhea" id="RHEA:19093"/>
        <dbReference type="ChEBI" id="CHEBI:15378"/>
        <dbReference type="ChEBI" id="CHEBI:16526"/>
        <dbReference type="ChEBI" id="CHEBI:60052"/>
        <dbReference type="ChEBI" id="CHEBI:140497"/>
        <dbReference type="EC" id="4.1.1.111"/>
    </reaction>
</comment>
<dbReference type="AlphaFoldDB" id="A0A9D8KGX5"/>
<evidence type="ECO:0000259" key="7">
    <source>
        <dbReference type="Pfam" id="PF22451"/>
    </source>
</evidence>
<dbReference type="InterPro" id="IPR036388">
    <property type="entry name" value="WH-like_DNA-bd_sf"/>
</dbReference>
<organism evidence="8 9">
    <name type="scientific">Candidatus Zymogenus saltonus</name>
    <dbReference type="NCBI Taxonomy" id="2844893"/>
    <lineage>
        <taxon>Bacteria</taxon>
        <taxon>Deltaproteobacteria</taxon>
        <taxon>Candidatus Zymogenia</taxon>
        <taxon>Candidatus Zymogeniales</taxon>
        <taxon>Candidatus Zymogenaceae</taxon>
        <taxon>Candidatus Zymogenus</taxon>
    </lineage>
</organism>
<dbReference type="Proteomes" id="UP000809273">
    <property type="component" value="Unassembled WGS sequence"/>
</dbReference>
<evidence type="ECO:0000256" key="3">
    <source>
        <dbReference type="ARBA" id="ARBA00023457"/>
    </source>
</evidence>
<evidence type="ECO:0000313" key="9">
    <source>
        <dbReference type="Proteomes" id="UP000809273"/>
    </source>
</evidence>
<feature type="domain" description="Siroheme decarboxylase NirL-like HTH" evidence="7">
    <location>
        <begin position="11"/>
        <end position="59"/>
    </location>
</feature>
<evidence type="ECO:0000256" key="5">
    <source>
        <dbReference type="ARBA" id="ARBA00048470"/>
    </source>
</evidence>
<dbReference type="InterPro" id="IPR040523">
    <property type="entry name" value="AsnC_trans_reg2"/>
</dbReference>
<evidence type="ECO:0000256" key="1">
    <source>
        <dbReference type="ARBA" id="ARBA00023239"/>
    </source>
</evidence>
<protein>
    <recommendedName>
        <fullName evidence="4">siroheme decarboxylase</fullName>
        <ecNumber evidence="4">4.1.1.111</ecNumber>
    </recommendedName>
</protein>
<feature type="domain" description="Siroheme decarboxylase AsnC-like ligand binding" evidence="6">
    <location>
        <begin position="70"/>
        <end position="149"/>
    </location>
</feature>
<dbReference type="GO" id="GO:0016829">
    <property type="term" value="F:lyase activity"/>
    <property type="evidence" value="ECO:0007669"/>
    <property type="project" value="UniProtKB-KW"/>
</dbReference>
<dbReference type="SUPFAM" id="SSF46785">
    <property type="entry name" value="Winged helix' DNA-binding domain"/>
    <property type="match status" value="1"/>
</dbReference>
<dbReference type="Gene3D" id="3.30.70.3460">
    <property type="match status" value="1"/>
</dbReference>
<accession>A0A9D8KGX5</accession>
<dbReference type="InterPro" id="IPR053953">
    <property type="entry name" value="NirdL-like_HTH"/>
</dbReference>
<reference evidence="8" key="2">
    <citation type="submission" date="2021-01" db="EMBL/GenBank/DDBJ databases">
        <authorList>
            <person name="Hahn C.R."/>
            <person name="Youssef N.H."/>
            <person name="Elshahed M."/>
        </authorList>
    </citation>
    <scope>NUCLEOTIDE SEQUENCE</scope>
    <source>
        <strain evidence="8">Zod_Metabat.24</strain>
    </source>
</reference>
<gene>
    <name evidence="8" type="ORF">JW984_14250</name>
</gene>
<dbReference type="EMBL" id="JAFGIX010000076">
    <property type="protein sequence ID" value="MBN1574357.1"/>
    <property type="molecule type" value="Genomic_DNA"/>
</dbReference>
<keyword evidence="1" id="KW-0456">Lyase</keyword>
<dbReference type="Pfam" id="PF22451">
    <property type="entry name" value="NirdL-like_HTH"/>
    <property type="match status" value="1"/>
</dbReference>
<dbReference type="PANTHER" id="PTHR43413:SF1">
    <property type="entry name" value="SIROHEME DECARBOXYLASE NIRL SUBUNIT"/>
    <property type="match status" value="1"/>
</dbReference>
<comment type="pathway">
    <text evidence="2">Porphyrin-containing compound metabolism.</text>
</comment>
<proteinExistence type="inferred from homology"/>
<dbReference type="InterPro" id="IPR050684">
    <property type="entry name" value="HTH-Siroheme_Decarb"/>
</dbReference>
<evidence type="ECO:0000313" key="8">
    <source>
        <dbReference type="EMBL" id="MBN1574357.1"/>
    </source>
</evidence>
<evidence type="ECO:0000259" key="6">
    <source>
        <dbReference type="Pfam" id="PF17805"/>
    </source>
</evidence>
<comment type="caution">
    <text evidence="8">The sequence shown here is derived from an EMBL/GenBank/DDBJ whole genome shotgun (WGS) entry which is preliminary data.</text>
</comment>
<dbReference type="Pfam" id="PF17805">
    <property type="entry name" value="AsnC_trans_reg2"/>
    <property type="match status" value="1"/>
</dbReference>
<reference evidence="8" key="1">
    <citation type="journal article" date="2021" name="Environ. Microbiol.">
        <title>Genomic characterization of three novel Desulfobacterota classes expand the metabolic and phylogenetic diversity of the phylum.</title>
        <authorList>
            <person name="Murphy C.L."/>
            <person name="Biggerstaff J."/>
            <person name="Eichhorn A."/>
            <person name="Ewing E."/>
            <person name="Shahan R."/>
            <person name="Soriano D."/>
            <person name="Stewart S."/>
            <person name="VanMol K."/>
            <person name="Walker R."/>
            <person name="Walters P."/>
            <person name="Elshahed M.S."/>
            <person name="Youssef N.H."/>
        </authorList>
    </citation>
    <scope>NUCLEOTIDE SEQUENCE</scope>
    <source>
        <strain evidence="8">Zod_Metabat.24</strain>
    </source>
</reference>
<dbReference type="InterPro" id="IPR036390">
    <property type="entry name" value="WH_DNA-bd_sf"/>
</dbReference>
<name>A0A9D8KGX5_9DELT</name>
<dbReference type="Gene3D" id="1.10.10.10">
    <property type="entry name" value="Winged helix-like DNA-binding domain superfamily/Winged helix DNA-binding domain"/>
    <property type="match status" value="1"/>
</dbReference>